<dbReference type="SUPFAM" id="SSF54197">
    <property type="entry name" value="HIT-like"/>
    <property type="match status" value="1"/>
</dbReference>
<evidence type="ECO:0000313" key="3">
    <source>
        <dbReference type="Proteomes" id="UP000593663"/>
    </source>
</evidence>
<dbReference type="EMBL" id="CP060035">
    <property type="protein sequence ID" value="QOT72016.1"/>
    <property type="molecule type" value="Genomic_DNA"/>
</dbReference>
<dbReference type="InterPro" id="IPR036265">
    <property type="entry name" value="HIT-like_sf"/>
</dbReference>
<evidence type="ECO:0000313" key="2">
    <source>
        <dbReference type="EMBL" id="QOT72016.1"/>
    </source>
</evidence>
<dbReference type="Proteomes" id="UP000593663">
    <property type="component" value="Chromosome 1"/>
</dbReference>
<dbReference type="AlphaFoldDB" id="A0A7M2GH19"/>
<dbReference type="KEGG" id="sbar:H5V43_02245"/>
<dbReference type="GO" id="GO:0003824">
    <property type="term" value="F:catalytic activity"/>
    <property type="evidence" value="ECO:0007669"/>
    <property type="project" value="InterPro"/>
</dbReference>
<sequence>MHRFQAILSSHSQGRKPWDKIVCESESFVAFPSLGSMVAGWLLIVPRRPLLNLRLLTNVERSELHNFISTVVAKVDAFPGRAYAFEHGNDTIGGPVGCGVDQAHLHIVPLEFDLLKAAREKLDDNMQWTDHDNAANFDATIPDFGEYVSIWSPGDRHGLTGVMREPRSQWVRRVIAEKLGREQAWDYKAHPDIQNLTKTVEVFHTA</sequence>
<feature type="domain" description="HIT" evidence="1">
    <location>
        <begin position="19"/>
        <end position="110"/>
    </location>
</feature>
<accession>A0A7M2GH19</accession>
<reference evidence="3" key="1">
    <citation type="submission" date="2020-08" db="EMBL/GenBank/DDBJ databases">
        <title>Complete genome sequence of Sphingobium barthaii strain KK22, a high-molecular-weight polycyclic aromatic hydrocarbon-degrading soil bacterium.</title>
        <authorList>
            <person name="Mori J.F."/>
            <person name="Kanaly R.A."/>
        </authorList>
    </citation>
    <scope>NUCLEOTIDE SEQUENCE [LARGE SCALE GENOMIC DNA]</scope>
    <source>
        <strain evidence="3">KK22</strain>
    </source>
</reference>
<proteinExistence type="predicted"/>
<dbReference type="InterPro" id="IPR011146">
    <property type="entry name" value="HIT-like"/>
</dbReference>
<dbReference type="Gene3D" id="3.30.428.10">
    <property type="entry name" value="HIT-like"/>
    <property type="match status" value="1"/>
</dbReference>
<gene>
    <name evidence="2" type="ORF">H5V43_02245</name>
</gene>
<name>A0A7M2GH19_SPHSA</name>
<dbReference type="Pfam" id="PF01230">
    <property type="entry name" value="HIT"/>
    <property type="match status" value="1"/>
</dbReference>
<organism evidence="2 3">
    <name type="scientific">Sphingobium fuliginis (strain ATCC 27551)</name>
    <dbReference type="NCBI Taxonomy" id="336203"/>
    <lineage>
        <taxon>Bacteria</taxon>
        <taxon>Pseudomonadati</taxon>
        <taxon>Pseudomonadota</taxon>
        <taxon>Alphaproteobacteria</taxon>
        <taxon>Sphingomonadales</taxon>
        <taxon>Sphingomonadaceae</taxon>
        <taxon>Sphingobium</taxon>
    </lineage>
</organism>
<protein>
    <submittedName>
        <fullName evidence="2">HIT domain-containing protein</fullName>
    </submittedName>
</protein>
<dbReference type="RefSeq" id="WP_157846852.1">
    <property type="nucleotide sequence ID" value="NZ_BATN01000038.1"/>
</dbReference>
<evidence type="ECO:0000259" key="1">
    <source>
        <dbReference type="Pfam" id="PF01230"/>
    </source>
</evidence>